<sequence length="40" mass="4361">MSNNITNTAIFLKKSTGDLTRKNKFPVCTKGNADLTFNVG</sequence>
<evidence type="ECO:0000313" key="1">
    <source>
        <dbReference type="EMBL" id="SCC20263.1"/>
    </source>
</evidence>
<keyword evidence="2" id="KW-1185">Reference proteome</keyword>
<dbReference type="AlphaFoldDB" id="A0A1C4CMJ8"/>
<accession>A0A1C4CMJ8</accession>
<gene>
    <name evidence="1" type="ORF">GA0061071_10868</name>
</gene>
<dbReference type="Proteomes" id="UP000198975">
    <property type="component" value="Unassembled WGS sequence"/>
</dbReference>
<name>A0A1C4CMJ8_9ENTR</name>
<protein>
    <submittedName>
        <fullName evidence="1">Uncharacterized protein</fullName>
    </submittedName>
</protein>
<proteinExistence type="predicted"/>
<organism evidence="1 2">
    <name type="scientific">Kosakonia oryzendophytica</name>
    <dbReference type="NCBI Taxonomy" id="1005665"/>
    <lineage>
        <taxon>Bacteria</taxon>
        <taxon>Pseudomonadati</taxon>
        <taxon>Pseudomonadota</taxon>
        <taxon>Gammaproteobacteria</taxon>
        <taxon>Enterobacterales</taxon>
        <taxon>Enterobacteriaceae</taxon>
        <taxon>Kosakonia</taxon>
    </lineage>
</organism>
<reference evidence="2" key="1">
    <citation type="submission" date="2016-08" db="EMBL/GenBank/DDBJ databases">
        <authorList>
            <person name="Varghese N."/>
            <person name="Submissions Spin"/>
        </authorList>
    </citation>
    <scope>NUCLEOTIDE SEQUENCE [LARGE SCALE GENOMIC DNA]</scope>
    <source>
        <strain evidence="2">REICA_082</strain>
    </source>
</reference>
<dbReference type="EMBL" id="FMAY01000008">
    <property type="protein sequence ID" value="SCC20263.1"/>
    <property type="molecule type" value="Genomic_DNA"/>
</dbReference>
<evidence type="ECO:0000313" key="2">
    <source>
        <dbReference type="Proteomes" id="UP000198975"/>
    </source>
</evidence>